<comment type="caution">
    <text evidence="1">The sequence shown here is derived from an EMBL/GenBank/DDBJ whole genome shotgun (WGS) entry which is preliminary data.</text>
</comment>
<evidence type="ECO:0000313" key="1">
    <source>
        <dbReference type="EMBL" id="ETD15321.1"/>
    </source>
</evidence>
<dbReference type="AlphaFoldDB" id="V8BLE8"/>
<dbReference type="Proteomes" id="UP000018683">
    <property type="component" value="Unassembled WGS sequence"/>
</dbReference>
<accession>V8BLE8</accession>
<name>V8BLE8_9FIRM</name>
<evidence type="ECO:0000313" key="2">
    <source>
        <dbReference type="Proteomes" id="UP000018683"/>
    </source>
</evidence>
<proteinExistence type="predicted"/>
<dbReference type="STRING" id="1073376.HMPREF1202_02830"/>
<sequence length="142" mass="16545">MKKYVMLELYRSSEGNEETIQELKSLMNLIMGDISVKDEPIISKTLIKLSYDPDLITKRLNRKVGRHKAFLHEGNWDIDSYESLDEYLNKRSERTTSVKLEDLEQRIQERGAAQVAKELEVSRATLFRKLKKARENGSDIVK</sequence>
<reference evidence="1 2" key="1">
    <citation type="submission" date="2013-10" db="EMBL/GenBank/DDBJ databases">
        <title>The Genome Sequence of Ruminococcus lactaris CC59_002D.</title>
        <authorList>
            <consortium name="The Broad Institute Genomics Platform"/>
            <person name="Earl A."/>
            <person name="Allen-Vercoe E."/>
            <person name="Daigneault M."/>
            <person name="Young S.K."/>
            <person name="Zeng Q."/>
            <person name="Gargeya S."/>
            <person name="Fitzgerald M."/>
            <person name="Abouelleil A."/>
            <person name="Alvarado L."/>
            <person name="Chapman S.B."/>
            <person name="Gainer-Dewar J."/>
            <person name="Goldberg J."/>
            <person name="Griggs A."/>
            <person name="Gujja S."/>
            <person name="Hansen M."/>
            <person name="Howarth C."/>
            <person name="Imamovic A."/>
            <person name="Ireland A."/>
            <person name="Larimer J."/>
            <person name="McCowan C."/>
            <person name="Murphy C."/>
            <person name="Pearson M."/>
            <person name="Poon T.W."/>
            <person name="Priest M."/>
            <person name="Roberts A."/>
            <person name="Saif S."/>
            <person name="Shea T."/>
            <person name="Sykes S."/>
            <person name="Wortman J."/>
            <person name="Nusbaum C."/>
            <person name="Birren B."/>
        </authorList>
    </citation>
    <scope>NUCLEOTIDE SEQUENCE [LARGE SCALE GENOMIC DNA]</scope>
    <source>
        <strain evidence="1 2">CC59_002D</strain>
    </source>
</reference>
<protein>
    <submittedName>
        <fullName evidence="1">Uncharacterized protein</fullName>
    </submittedName>
</protein>
<organism evidence="1 2">
    <name type="scientific">[Ruminococcus] lactaris CC59_002D</name>
    <dbReference type="NCBI Taxonomy" id="1073376"/>
    <lineage>
        <taxon>Bacteria</taxon>
        <taxon>Bacillati</taxon>
        <taxon>Bacillota</taxon>
        <taxon>Clostridia</taxon>
        <taxon>Lachnospirales</taxon>
        <taxon>Lachnospiraceae</taxon>
        <taxon>Mediterraneibacter</taxon>
    </lineage>
</organism>
<dbReference type="HOGENOM" id="CLU_1814412_0_0_9"/>
<dbReference type="PATRIC" id="fig|1073376.3.peg.2898"/>
<dbReference type="RefSeq" id="WP_023923516.1">
    <property type="nucleotide sequence ID" value="NZ_KI669413.1"/>
</dbReference>
<dbReference type="Gene3D" id="1.10.10.60">
    <property type="entry name" value="Homeodomain-like"/>
    <property type="match status" value="1"/>
</dbReference>
<gene>
    <name evidence="1" type="ORF">HMPREF1202_02830</name>
</gene>
<dbReference type="EMBL" id="AZJE01000041">
    <property type="protein sequence ID" value="ETD15321.1"/>
    <property type="molecule type" value="Genomic_DNA"/>
</dbReference>